<reference evidence="3" key="1">
    <citation type="journal article" date="2019" name="Int. J. Syst. Evol. Microbiol.">
        <title>The Global Catalogue of Microorganisms (GCM) 10K type strain sequencing project: providing services to taxonomists for standard genome sequencing and annotation.</title>
        <authorList>
            <consortium name="The Broad Institute Genomics Platform"/>
            <consortium name="The Broad Institute Genome Sequencing Center for Infectious Disease"/>
            <person name="Wu L."/>
            <person name="Ma J."/>
        </authorList>
    </citation>
    <scope>NUCLEOTIDE SEQUENCE [LARGE SCALE GENOMIC DNA]</scope>
    <source>
        <strain evidence="3">JCM 17316</strain>
    </source>
</reference>
<protein>
    <submittedName>
        <fullName evidence="2">Uncharacterized protein</fullName>
    </submittedName>
</protein>
<dbReference type="RefSeq" id="WP_345024617.1">
    <property type="nucleotide sequence ID" value="NZ_BAABDO010000129.1"/>
</dbReference>
<sequence length="112" mass="11503">MTGVRPAERTAPGRLGAAFGRYWAAATLSAAGNGMLFAAPPLPAAGGYVLLLLLAVRRMARLAPSGRADGARRPGEGGTAARRVHWFPCRAKGHAAGWTGRLWASAAVEAGP</sequence>
<organism evidence="2 3">
    <name type="scientific">Actinomadura keratinilytica</name>
    <dbReference type="NCBI Taxonomy" id="547461"/>
    <lineage>
        <taxon>Bacteria</taxon>
        <taxon>Bacillati</taxon>
        <taxon>Actinomycetota</taxon>
        <taxon>Actinomycetes</taxon>
        <taxon>Streptosporangiales</taxon>
        <taxon>Thermomonosporaceae</taxon>
        <taxon>Actinomadura</taxon>
    </lineage>
</organism>
<evidence type="ECO:0000256" key="1">
    <source>
        <dbReference type="SAM" id="Phobius"/>
    </source>
</evidence>
<keyword evidence="1" id="KW-0472">Membrane</keyword>
<comment type="caution">
    <text evidence="2">The sequence shown here is derived from an EMBL/GenBank/DDBJ whole genome shotgun (WGS) entry which is preliminary data.</text>
</comment>
<dbReference type="EMBL" id="BAABDO010000129">
    <property type="protein sequence ID" value="GAA4155188.1"/>
    <property type="molecule type" value="Genomic_DNA"/>
</dbReference>
<evidence type="ECO:0000313" key="3">
    <source>
        <dbReference type="Proteomes" id="UP001500266"/>
    </source>
</evidence>
<keyword evidence="3" id="KW-1185">Reference proteome</keyword>
<name>A0ABP7ZHZ4_9ACTN</name>
<feature type="transmembrane region" description="Helical" evidence="1">
    <location>
        <begin position="35"/>
        <end position="56"/>
    </location>
</feature>
<gene>
    <name evidence="2" type="ORF">GCM10022416_55490</name>
</gene>
<keyword evidence="1" id="KW-0812">Transmembrane</keyword>
<keyword evidence="1" id="KW-1133">Transmembrane helix</keyword>
<evidence type="ECO:0000313" key="2">
    <source>
        <dbReference type="EMBL" id="GAA4155188.1"/>
    </source>
</evidence>
<proteinExistence type="predicted"/>
<dbReference type="Proteomes" id="UP001500266">
    <property type="component" value="Unassembled WGS sequence"/>
</dbReference>
<accession>A0ABP7ZHZ4</accession>